<accession>A0A066WXW4</accession>
<dbReference type="HOGENOM" id="CLU_1722264_0_0_1"/>
<dbReference type="AlphaFoldDB" id="A0A066WXW4"/>
<protein>
    <submittedName>
        <fullName evidence="1">Uncharacterized protein</fullName>
    </submittedName>
</protein>
<dbReference type="Proteomes" id="UP000027238">
    <property type="component" value="Unassembled WGS sequence"/>
</dbReference>
<gene>
    <name evidence="1" type="ORF">CSUB01_05575</name>
</gene>
<dbReference type="EMBL" id="JMSE01001393">
    <property type="protein sequence ID" value="KDN61698.1"/>
    <property type="molecule type" value="Genomic_DNA"/>
</dbReference>
<evidence type="ECO:0000313" key="2">
    <source>
        <dbReference type="Proteomes" id="UP000027238"/>
    </source>
</evidence>
<sequence>MTNKLSYDGRITGWEFGIVMFRYEKDVLCRPERNRQDSIDKEKGFAVEDAILLGKPAIIERPTQTLRRNQRHAQYRAVALDSDAPEGMATTTVIRPSAACASNQRGNLHGVLIWKGIISCRVCLREDKLGHVHVQLLKPKNELLPYKHCSTK</sequence>
<name>A0A066WXW4_COLSU</name>
<keyword evidence="2" id="KW-1185">Reference proteome</keyword>
<organism evidence="1 2">
    <name type="scientific">Colletotrichum sublineola</name>
    <name type="common">Sorghum anthracnose fungus</name>
    <dbReference type="NCBI Taxonomy" id="1173701"/>
    <lineage>
        <taxon>Eukaryota</taxon>
        <taxon>Fungi</taxon>
        <taxon>Dikarya</taxon>
        <taxon>Ascomycota</taxon>
        <taxon>Pezizomycotina</taxon>
        <taxon>Sordariomycetes</taxon>
        <taxon>Hypocreomycetidae</taxon>
        <taxon>Glomerellales</taxon>
        <taxon>Glomerellaceae</taxon>
        <taxon>Colletotrichum</taxon>
        <taxon>Colletotrichum graminicola species complex</taxon>
    </lineage>
</organism>
<evidence type="ECO:0000313" key="1">
    <source>
        <dbReference type="EMBL" id="KDN61698.1"/>
    </source>
</evidence>
<proteinExistence type="predicted"/>
<reference evidence="2" key="1">
    <citation type="journal article" date="2014" name="Genome Announc.">
        <title>Draft genome sequence of Colletotrichum sublineola, a destructive pathogen of cultivated sorghum.</title>
        <authorList>
            <person name="Baroncelli R."/>
            <person name="Sanz-Martin J.M."/>
            <person name="Rech G.E."/>
            <person name="Sukno S.A."/>
            <person name="Thon M.R."/>
        </authorList>
    </citation>
    <scope>NUCLEOTIDE SEQUENCE [LARGE SCALE GENOMIC DNA]</scope>
    <source>
        <strain evidence="2">TX430BB</strain>
    </source>
</reference>
<comment type="caution">
    <text evidence="1">The sequence shown here is derived from an EMBL/GenBank/DDBJ whole genome shotgun (WGS) entry which is preliminary data.</text>
</comment>